<organism evidence="1 2">
    <name type="scientific">Nodularia phage vB_NpeS-2AV2</name>
    <dbReference type="NCBI Taxonomy" id="1777122"/>
    <lineage>
        <taxon>Viruses</taxon>
        <taxon>Duplodnaviria</taxon>
        <taxon>Heunggongvirae</taxon>
        <taxon>Uroviricota</taxon>
        <taxon>Caudoviricetes</taxon>
        <taxon>Ravarandavirus</taxon>
        <taxon>Ravarandavirus rv2AV2</taxon>
    </lineage>
</organism>
<name>A0A1L2BWR7_9CAUD</name>
<evidence type="ECO:0000313" key="1">
    <source>
        <dbReference type="EMBL" id="ALY07473.1"/>
    </source>
</evidence>
<keyword evidence="2" id="KW-1185">Reference proteome</keyword>
<protein>
    <submittedName>
        <fullName evidence="1">Uncharacterized protein</fullName>
    </submittedName>
</protein>
<proteinExistence type="predicted"/>
<dbReference type="EMBL" id="KU230356">
    <property type="protein sequence ID" value="ALY07473.1"/>
    <property type="molecule type" value="Genomic_DNA"/>
</dbReference>
<dbReference type="Proteomes" id="UP000225722">
    <property type="component" value="Segment"/>
</dbReference>
<evidence type="ECO:0000313" key="2">
    <source>
        <dbReference type="Proteomes" id="UP000225722"/>
    </source>
</evidence>
<sequence>MACLESQDLSELAKKHITAQQSVVKNLRTRLSDINTDYEKLKQNPDADPFRLAEHEKAIYDLEYHLNGNVRRSLLEIEAGQLAKSGLKPERLTKLKDLLKNSDAALLKDPDLVVAEERVKVMESLYTSREQLVFKDTVFAKDSEGKPKQRLASIFGAPTVKKLLDTGETKVAEDLILRSISRAMSSEQLTRNPNDYIDIDGLEVKKSLSDGIEHHHIFNNVYVDENGRVKPNSIQLIWDRNTSKLGLKVIPEYWNSAKHGSNTQFIELMDGAHSGDDAATHLHYYRFDGEDDKFLRQKIADKVPELVAKAKRDIPRYEAEIIELEKRIKTPKEYEKDLTDQIGVLNNQISVLDADVKNYQKPDKNGRMIQKSGLTDDEKLKYKYAKDARGEFIKEKDKLEDKLNLHKKVISIKQEVERWSREIEDSDKITDKIKFNSDNGWLGNKDVLNHLKALRITSSSGQIVTLFPITSTGDIDVDALQGDLKKLAKKESQKFKQSLIDNADAIRLLKGDGLLFIKESSDLEAEIKSYNAKLIEAKAVADIGISKALKLYEDSNGFFSLDKGYTESEDYSDSRPTMNGQIHKYNARQAVEHLESAYGDDAIDKLNKLADSNRKANMQYSMITLQDKLKGSLI</sequence>
<accession>A0A1L2BWR7</accession>
<reference evidence="2" key="1">
    <citation type="submission" date="2015-12" db="EMBL/GenBank/DDBJ databases">
        <authorList>
            <person name="Sencilo A."/>
            <person name="Bamford D.H."/>
            <person name="Roine E."/>
        </authorList>
    </citation>
    <scope>NUCLEOTIDE SEQUENCE [LARGE SCALE GENOMIC DNA]</scope>
</reference>
<gene>
    <name evidence="1" type="ORF">2AV2_21</name>
</gene>